<proteinExistence type="predicted"/>
<dbReference type="Proteomes" id="UP000307440">
    <property type="component" value="Unassembled WGS sequence"/>
</dbReference>
<evidence type="ECO:0000313" key="3">
    <source>
        <dbReference type="Proteomes" id="UP000307440"/>
    </source>
</evidence>
<feature type="transmembrane region" description="Helical" evidence="1">
    <location>
        <begin position="96"/>
        <end position="118"/>
    </location>
</feature>
<protein>
    <submittedName>
        <fullName evidence="2">Uncharacterized protein</fullName>
    </submittedName>
</protein>
<evidence type="ECO:0000256" key="1">
    <source>
        <dbReference type="SAM" id="Phobius"/>
    </source>
</evidence>
<reference evidence="2 3" key="1">
    <citation type="journal article" date="2019" name="Nat. Ecol. Evol.">
        <title>Megaphylogeny resolves global patterns of mushroom evolution.</title>
        <authorList>
            <person name="Varga T."/>
            <person name="Krizsan K."/>
            <person name="Foldi C."/>
            <person name="Dima B."/>
            <person name="Sanchez-Garcia M."/>
            <person name="Sanchez-Ramirez S."/>
            <person name="Szollosi G.J."/>
            <person name="Szarkandi J.G."/>
            <person name="Papp V."/>
            <person name="Albert L."/>
            <person name="Andreopoulos W."/>
            <person name="Angelini C."/>
            <person name="Antonin V."/>
            <person name="Barry K.W."/>
            <person name="Bougher N.L."/>
            <person name="Buchanan P."/>
            <person name="Buyck B."/>
            <person name="Bense V."/>
            <person name="Catcheside P."/>
            <person name="Chovatia M."/>
            <person name="Cooper J."/>
            <person name="Damon W."/>
            <person name="Desjardin D."/>
            <person name="Finy P."/>
            <person name="Geml J."/>
            <person name="Haridas S."/>
            <person name="Hughes K."/>
            <person name="Justo A."/>
            <person name="Karasinski D."/>
            <person name="Kautmanova I."/>
            <person name="Kiss B."/>
            <person name="Kocsube S."/>
            <person name="Kotiranta H."/>
            <person name="LaButti K.M."/>
            <person name="Lechner B.E."/>
            <person name="Liimatainen K."/>
            <person name="Lipzen A."/>
            <person name="Lukacs Z."/>
            <person name="Mihaltcheva S."/>
            <person name="Morgado L.N."/>
            <person name="Niskanen T."/>
            <person name="Noordeloos M.E."/>
            <person name="Ohm R.A."/>
            <person name="Ortiz-Santana B."/>
            <person name="Ovrebo C."/>
            <person name="Racz N."/>
            <person name="Riley R."/>
            <person name="Savchenko A."/>
            <person name="Shiryaev A."/>
            <person name="Soop K."/>
            <person name="Spirin V."/>
            <person name="Szebenyi C."/>
            <person name="Tomsovsky M."/>
            <person name="Tulloss R.E."/>
            <person name="Uehling J."/>
            <person name="Grigoriev I.V."/>
            <person name="Vagvolgyi C."/>
            <person name="Papp T."/>
            <person name="Martin F.M."/>
            <person name="Miettinen O."/>
            <person name="Hibbett D.S."/>
            <person name="Nagy L.G."/>
        </authorList>
    </citation>
    <scope>NUCLEOTIDE SEQUENCE [LARGE SCALE GENOMIC DNA]</scope>
    <source>
        <strain evidence="2 3">CBS 121175</strain>
    </source>
</reference>
<dbReference type="EMBL" id="ML210562">
    <property type="protein sequence ID" value="TFK17137.1"/>
    <property type="molecule type" value="Genomic_DNA"/>
</dbReference>
<keyword evidence="3" id="KW-1185">Reference proteome</keyword>
<gene>
    <name evidence="2" type="ORF">FA15DRAFT_711102</name>
</gene>
<dbReference type="AlphaFoldDB" id="A0A5C3KBL8"/>
<feature type="transmembrane region" description="Helical" evidence="1">
    <location>
        <begin position="55"/>
        <end position="76"/>
    </location>
</feature>
<accession>A0A5C3KBL8</accession>
<name>A0A5C3KBL8_COPMA</name>
<keyword evidence="1" id="KW-0812">Transmembrane</keyword>
<evidence type="ECO:0000313" key="2">
    <source>
        <dbReference type="EMBL" id="TFK17137.1"/>
    </source>
</evidence>
<keyword evidence="1" id="KW-1133">Transmembrane helix</keyword>
<feature type="transmembrane region" description="Helical" evidence="1">
    <location>
        <begin position="20"/>
        <end position="43"/>
    </location>
</feature>
<dbReference type="OrthoDB" id="3066090at2759"/>
<keyword evidence="1" id="KW-0472">Membrane</keyword>
<organism evidence="2 3">
    <name type="scientific">Coprinopsis marcescibilis</name>
    <name type="common">Agaric fungus</name>
    <name type="synonym">Psathyrella marcescibilis</name>
    <dbReference type="NCBI Taxonomy" id="230819"/>
    <lineage>
        <taxon>Eukaryota</taxon>
        <taxon>Fungi</taxon>
        <taxon>Dikarya</taxon>
        <taxon>Basidiomycota</taxon>
        <taxon>Agaricomycotina</taxon>
        <taxon>Agaricomycetes</taxon>
        <taxon>Agaricomycetidae</taxon>
        <taxon>Agaricales</taxon>
        <taxon>Agaricineae</taxon>
        <taxon>Psathyrellaceae</taxon>
        <taxon>Coprinopsis</taxon>
    </lineage>
</organism>
<sequence>MDATYPVRFKPSFARNAGAQMVSTAVTTMLYGVAMFMVAQYFFRHSHNDAMWIKVVAASLGALATLQTIFANHQIYDYFVTNNNDTDARNLIPFSMPAKTACIFLVAFLSQMCVILCLQNLEIGKIG</sequence>